<dbReference type="Gene3D" id="3.40.50.300">
    <property type="entry name" value="P-loop containing nucleotide triphosphate hydrolases"/>
    <property type="match status" value="1"/>
</dbReference>
<sequence>MPQPAAAPAPGSFVSFEGGDGAGKSTQQRLLGQWLRARGHEVVLTREPGGTELGQVLRRALLHGSDLDAR</sequence>
<comment type="caution">
    <text evidence="3">The sequence shown here is derived from an EMBL/GenBank/DDBJ whole genome shotgun (WGS) entry which is preliminary data.</text>
</comment>
<keyword evidence="3" id="KW-0808">Transferase</keyword>
<evidence type="ECO:0000259" key="2">
    <source>
        <dbReference type="Pfam" id="PF02223"/>
    </source>
</evidence>
<dbReference type="EMBL" id="JARACI010000170">
    <property type="protein sequence ID" value="MDD9204996.1"/>
    <property type="molecule type" value="Genomic_DNA"/>
</dbReference>
<dbReference type="Pfam" id="PF02223">
    <property type="entry name" value="Thymidylate_kin"/>
    <property type="match status" value="1"/>
</dbReference>
<evidence type="ECO:0000313" key="4">
    <source>
        <dbReference type="Proteomes" id="UP001165561"/>
    </source>
</evidence>
<dbReference type="GO" id="GO:0016301">
    <property type="term" value="F:kinase activity"/>
    <property type="evidence" value="ECO:0007669"/>
    <property type="project" value="UniProtKB-KW"/>
</dbReference>
<gene>
    <name evidence="3" type="ORF">PU560_00785</name>
</gene>
<reference evidence="3" key="1">
    <citation type="submission" date="2023-02" db="EMBL/GenBank/DDBJ databases">
        <title>Georgenia sp.10Sc9-8, isolated from a soil sample collected from the Taklamakan desert.</title>
        <authorList>
            <person name="Liu S."/>
        </authorList>
    </citation>
    <scope>NUCLEOTIDE SEQUENCE</scope>
    <source>
        <strain evidence="3">10Sc9-8</strain>
    </source>
</reference>
<evidence type="ECO:0000256" key="1">
    <source>
        <dbReference type="SAM" id="MobiDB-lite"/>
    </source>
</evidence>
<organism evidence="3 4">
    <name type="scientific">Georgenia halotolerans</name>
    <dbReference type="NCBI Taxonomy" id="3028317"/>
    <lineage>
        <taxon>Bacteria</taxon>
        <taxon>Bacillati</taxon>
        <taxon>Actinomycetota</taxon>
        <taxon>Actinomycetes</taxon>
        <taxon>Micrococcales</taxon>
        <taxon>Bogoriellaceae</taxon>
        <taxon>Georgenia</taxon>
    </lineage>
</organism>
<dbReference type="SUPFAM" id="SSF52540">
    <property type="entry name" value="P-loop containing nucleoside triphosphate hydrolases"/>
    <property type="match status" value="1"/>
</dbReference>
<keyword evidence="3" id="KW-0418">Kinase</keyword>
<evidence type="ECO:0000313" key="3">
    <source>
        <dbReference type="EMBL" id="MDD9204996.1"/>
    </source>
</evidence>
<name>A0ABT5TSG5_9MICO</name>
<proteinExistence type="predicted"/>
<feature type="non-terminal residue" evidence="3">
    <location>
        <position position="70"/>
    </location>
</feature>
<dbReference type="InterPro" id="IPR027417">
    <property type="entry name" value="P-loop_NTPase"/>
</dbReference>
<protein>
    <submittedName>
        <fullName evidence="3">dTMP kinase</fullName>
    </submittedName>
</protein>
<accession>A0ABT5TSG5</accession>
<keyword evidence="4" id="KW-1185">Reference proteome</keyword>
<feature type="domain" description="Thymidylate kinase-like" evidence="2">
    <location>
        <begin position="16"/>
        <end position="66"/>
    </location>
</feature>
<feature type="region of interest" description="Disordered" evidence="1">
    <location>
        <begin position="1"/>
        <end position="27"/>
    </location>
</feature>
<dbReference type="Proteomes" id="UP001165561">
    <property type="component" value="Unassembled WGS sequence"/>
</dbReference>
<dbReference type="CDD" id="cd01672">
    <property type="entry name" value="TMPK"/>
    <property type="match status" value="1"/>
</dbReference>
<dbReference type="InterPro" id="IPR039430">
    <property type="entry name" value="Thymidylate_kin-like_dom"/>
</dbReference>